<proteinExistence type="predicted"/>
<feature type="compositionally biased region" description="Low complexity" evidence="1">
    <location>
        <begin position="409"/>
        <end position="431"/>
    </location>
</feature>
<evidence type="ECO:0000313" key="3">
    <source>
        <dbReference type="Proteomes" id="UP001165080"/>
    </source>
</evidence>
<name>A0A9W6EY58_9CHLO</name>
<sequence>MARTATKRQKLTYRDENFAANHDTELPPATLLLLLQQQPPQQPRALAGGGQPAADDSPVVGGELEADGEPADDGEPAARTEFRSAVVAPAQQQPGTGDLNEGLDEAEEFAADAEMAADAELAVTEAEVALPGHAAADDDLRAAMVKQALETLDSQPNMNFMRKRVLTRFVWKTDRAAAEAKGLPEPQPPASDLEAQLLKAEERKFQTRWFSDHKKMMESKNRLTSIVCPKSNILTLQQSGASNGGWSIQALGSLFGGLQSEEARGLQEVILAFAQRPEARLSIQQAAGVGARRAAKAAGTTRRLALPAAPARPVAGPAPLPRQPVAAAGPVGAVAGVAAGVGLQVPPPRALPQQHAVAATEGRAAAMPVAAAAQQVVHRQVARPAPHLGESATGAGAADPQVQQQRLTAAAGPVAAAGGPSGMGPPARAAAVEPYRPPPPDGLVTGPATATHQQQQLRAAAVEPYRPPPPDGLVTGPAAATHHQQQPRAAAVEPYRPPPPDGLVTGPAAATHHQQQPRAAAVEPYRPPPPDGLVTGPAAATHQQQLLRAAAVEPYRPPPPDGLVTGPAAATHQQQLLRAAAVEPGTRFERGQRAMTIKAFTWMIENQRDITWVQAITLCHGMYAAMRAVPVDKLIDAWKMAAKAAGIAHGVPSKPWGVPWGDIFRGDPGSAVAVPGVDGTRPGAQAGPSDASGHC</sequence>
<feature type="region of interest" description="Disordered" evidence="1">
    <location>
        <begin position="675"/>
        <end position="695"/>
    </location>
</feature>
<protein>
    <submittedName>
        <fullName evidence="2">Uncharacterized protein</fullName>
    </submittedName>
</protein>
<evidence type="ECO:0000313" key="2">
    <source>
        <dbReference type="EMBL" id="GLC49663.1"/>
    </source>
</evidence>
<feature type="region of interest" description="Disordered" evidence="1">
    <location>
        <begin position="386"/>
        <end position="492"/>
    </location>
</feature>
<reference evidence="2 3" key="1">
    <citation type="journal article" date="2023" name="Commun. Biol.">
        <title>Reorganization of the ancestral sex-determining regions during the evolution of trioecy in Pleodorina starrii.</title>
        <authorList>
            <person name="Takahashi K."/>
            <person name="Suzuki S."/>
            <person name="Kawai-Toyooka H."/>
            <person name="Yamamoto K."/>
            <person name="Hamaji T."/>
            <person name="Ootsuki R."/>
            <person name="Yamaguchi H."/>
            <person name="Kawachi M."/>
            <person name="Higashiyama T."/>
            <person name="Nozaki H."/>
        </authorList>
    </citation>
    <scope>NUCLEOTIDE SEQUENCE [LARGE SCALE GENOMIC DNA]</scope>
    <source>
        <strain evidence="2 3">NIES-4479</strain>
    </source>
</reference>
<dbReference type="Proteomes" id="UP001165080">
    <property type="component" value="Unassembled WGS sequence"/>
</dbReference>
<keyword evidence="3" id="KW-1185">Reference proteome</keyword>
<feature type="region of interest" description="Disordered" evidence="1">
    <location>
        <begin position="1"/>
        <end position="79"/>
    </location>
</feature>
<gene>
    <name evidence="2" type="primary">PLESTMB000457</name>
    <name evidence="2" type="ORF">PLESTB_000272900</name>
</gene>
<accession>A0A9W6EY58</accession>
<evidence type="ECO:0000256" key="1">
    <source>
        <dbReference type="SAM" id="MobiDB-lite"/>
    </source>
</evidence>
<feature type="compositionally biased region" description="Low complexity" evidence="1">
    <location>
        <begin position="26"/>
        <end position="46"/>
    </location>
</feature>
<dbReference type="AlphaFoldDB" id="A0A9W6EY58"/>
<dbReference type="EMBL" id="BRXU01000002">
    <property type="protein sequence ID" value="GLC49663.1"/>
    <property type="molecule type" value="Genomic_DNA"/>
</dbReference>
<organism evidence="2 3">
    <name type="scientific">Pleodorina starrii</name>
    <dbReference type="NCBI Taxonomy" id="330485"/>
    <lineage>
        <taxon>Eukaryota</taxon>
        <taxon>Viridiplantae</taxon>
        <taxon>Chlorophyta</taxon>
        <taxon>core chlorophytes</taxon>
        <taxon>Chlorophyceae</taxon>
        <taxon>CS clade</taxon>
        <taxon>Chlamydomonadales</taxon>
        <taxon>Volvocaceae</taxon>
        <taxon>Pleodorina</taxon>
    </lineage>
</organism>
<feature type="compositionally biased region" description="Basic residues" evidence="1">
    <location>
        <begin position="1"/>
        <end position="11"/>
    </location>
</feature>
<feature type="compositionally biased region" description="Acidic residues" evidence="1">
    <location>
        <begin position="64"/>
        <end position="75"/>
    </location>
</feature>
<feature type="compositionally biased region" description="Basic and acidic residues" evidence="1">
    <location>
        <begin position="12"/>
        <end position="25"/>
    </location>
</feature>
<feature type="compositionally biased region" description="Polar residues" evidence="1">
    <location>
        <begin position="448"/>
        <end position="457"/>
    </location>
</feature>
<comment type="caution">
    <text evidence="2">The sequence shown here is derived from an EMBL/GenBank/DDBJ whole genome shotgun (WGS) entry which is preliminary data.</text>
</comment>